<sequence length="38" mass="4426">MFLKAHALIRNCTKFYVHHAASICQSTWSRKNIIPNQP</sequence>
<dbReference type="EMBL" id="GGEC01090048">
    <property type="protein sequence ID" value="MBX70532.1"/>
    <property type="molecule type" value="Transcribed_RNA"/>
</dbReference>
<proteinExistence type="predicted"/>
<protein>
    <submittedName>
        <fullName evidence="1">Uncharacterized protein</fullName>
    </submittedName>
</protein>
<reference evidence="1" key="1">
    <citation type="submission" date="2018-02" db="EMBL/GenBank/DDBJ databases">
        <title>Rhizophora mucronata_Transcriptome.</title>
        <authorList>
            <person name="Meera S.P."/>
            <person name="Sreeshan A."/>
            <person name="Augustine A."/>
        </authorList>
    </citation>
    <scope>NUCLEOTIDE SEQUENCE</scope>
    <source>
        <tissue evidence="1">Leaf</tissue>
    </source>
</reference>
<evidence type="ECO:0000313" key="1">
    <source>
        <dbReference type="EMBL" id="MBX70532.1"/>
    </source>
</evidence>
<name>A0A2P2QU32_RHIMU</name>
<organism evidence="1">
    <name type="scientific">Rhizophora mucronata</name>
    <name type="common">Asiatic mangrove</name>
    <dbReference type="NCBI Taxonomy" id="61149"/>
    <lineage>
        <taxon>Eukaryota</taxon>
        <taxon>Viridiplantae</taxon>
        <taxon>Streptophyta</taxon>
        <taxon>Embryophyta</taxon>
        <taxon>Tracheophyta</taxon>
        <taxon>Spermatophyta</taxon>
        <taxon>Magnoliopsida</taxon>
        <taxon>eudicotyledons</taxon>
        <taxon>Gunneridae</taxon>
        <taxon>Pentapetalae</taxon>
        <taxon>rosids</taxon>
        <taxon>fabids</taxon>
        <taxon>Malpighiales</taxon>
        <taxon>Rhizophoraceae</taxon>
        <taxon>Rhizophora</taxon>
    </lineage>
</organism>
<dbReference type="AlphaFoldDB" id="A0A2P2QU32"/>
<accession>A0A2P2QU32</accession>